<accession>V6TWV6</accession>
<dbReference type="VEuPathDB" id="GiardiaDB:DHA2_151898"/>
<dbReference type="VEuPathDB" id="GiardiaDB:QR46_2453"/>
<dbReference type="AlphaFoldDB" id="V6TWV6"/>
<protein>
    <submittedName>
        <fullName evidence="1">Uncharacterized protein</fullName>
    </submittedName>
</protein>
<organism evidence="1 2">
    <name type="scientific">Giardia intestinalis</name>
    <name type="common">Giardia lamblia</name>
    <dbReference type="NCBI Taxonomy" id="5741"/>
    <lineage>
        <taxon>Eukaryota</taxon>
        <taxon>Metamonada</taxon>
        <taxon>Diplomonadida</taxon>
        <taxon>Hexamitidae</taxon>
        <taxon>Giardiinae</taxon>
        <taxon>Giardia</taxon>
    </lineage>
</organism>
<evidence type="ECO:0000313" key="1">
    <source>
        <dbReference type="EMBL" id="ESU43438.1"/>
    </source>
</evidence>
<gene>
    <name evidence="1" type="ORF">GSB_153439</name>
</gene>
<reference evidence="1 2" key="2">
    <citation type="journal article" date="2013" name="Genome Biol. Evol.">
        <title>Genome sequencing of Giardia lamblia genotypes A2 and B isolates (DH and GS) and comparative analysis with the genomes of genotypes A1 and E (WB and Pig).</title>
        <authorList>
            <person name="Adam R.D."/>
            <person name="Dahlstrom E.W."/>
            <person name="Martens C.A."/>
            <person name="Bruno D.P."/>
            <person name="Barbian K.D."/>
            <person name="Ricklefs S.M."/>
            <person name="Hernandez M.M."/>
            <person name="Narla N.P."/>
            <person name="Patel R.B."/>
            <person name="Porcella S.F."/>
            <person name="Nash T.E."/>
        </authorList>
    </citation>
    <scope>NUCLEOTIDE SEQUENCE [LARGE SCALE GENOMIC DNA]</scope>
    <source>
        <strain evidence="1 2">GS</strain>
    </source>
</reference>
<name>V6TWV6_GIAIN</name>
<comment type="caution">
    <text evidence="1">The sequence shown here is derived from an EMBL/GenBank/DDBJ whole genome shotgun (WGS) entry which is preliminary data.</text>
</comment>
<evidence type="ECO:0000313" key="2">
    <source>
        <dbReference type="Proteomes" id="UP000018040"/>
    </source>
</evidence>
<dbReference type="OrthoDB" id="10255322at2759"/>
<dbReference type="EMBL" id="AHHH01000049">
    <property type="protein sequence ID" value="ESU43438.1"/>
    <property type="molecule type" value="Genomic_DNA"/>
</dbReference>
<dbReference type="Proteomes" id="UP000018040">
    <property type="component" value="Unassembled WGS sequence"/>
</dbReference>
<dbReference type="VEuPathDB" id="GiardiaDB:GL50581_2943"/>
<proteinExistence type="predicted"/>
<sequence>MFNLPICAMAFTVESTQCAIRACKEILVIENQLTFLNDTSMREQRHRLCNTLKTLLSLVTDYKDEIGALHILGLCNRLLGVTRKPNIKQLVISFGIAGLGRLLDNSTSDLRIHECADVFNKLFSQLPIANEATEKQSCLELLQALSTCVPVLSSAYVLLEVQQSILSRLEYFILNLQDDTLLAVELYCKLLGKGPSNINILAVVFTESTDVELMIKVLIAVRPKFSKEELSTAATQVTKHLFSSPKVSPHAILSFCEILHDLEDTRLCDMFGLLLDVLVQTVIKGLDTTMNIETSDTALTRPLEKLELRRENIDALLTYLRSPESMLREQLANYILDSLLAVLNFSELNNSNTATLILLYLELLEQTDVYSNILYTDSIYVWLTSSLTALAFEEIYAHPYWYKHSSLMYGHKICGQCPDAKPVWPQLASIVRIVTKALPTHMLSQIIDATAENTFSRVILLSNILIGNAHYANHETLIKTLLNSFNIIIHYHPIPAIIELANDIVRSSSKLSDPDEISTDKALLLMMCVFYGCSTTEMFQHNKMIEACSTAAAEYVSTAFFEAFHLSADALNLSVKSLLVILITSLHYAPISSLPLITGIRNILISRWNKIVAIEGSIFNQTNLCLYVSLLSIIEYYKRRVDPIILIVNTQIREYASLDLFQELPSMSYPQDLTEEGFNRCNDGENVAFLTSFGHALLVDDWGKHRTKLSAQHLSALSCFGDSLALILPILMRGLNDTSENQDTATMVLVTLYGTVHVQIKAALQLFSLSQIPLPYKLVYRIDPYHDAMMPRGYKSNDPRTDDQTYNLLLSLRMKASALFVDENGRTRLQAADTDWLSWFRNGRDASRTILHNCFDAFFFRAQQASVSQDDRLLLMGGLSFAEALLELDAEYLRSKKVTICNTLHHLFFFSSAVPLPHILYLLQRRVEDPGFKASFADILALVRSEEPYNQQIVVSLEKNKGLVKLVDVSISLFAQLSQDFSKAAPPIAVLDILSFFCCKHHHEKIINTAHSIIKLFIANYVPWSQIECPSEETIEGAAARLPIYDGGMSIAQGDVRQWAKAVLSAGELFEACESLDISVPSSSNRILLQQYLNPSVWQAYSSVTQNAIEVLGQNRDAQTFVEQKHGNLERQRMCLYMLVDKEIKRMLRAFVENK</sequence>
<reference evidence="2" key="1">
    <citation type="submission" date="2012-02" db="EMBL/GenBank/DDBJ databases">
        <title>Genome sequencing of Giardia lamblia Genotypes A2 and B isolates (DH and GS) and comparative analysis with the genomes of Genotypes A1 and E (WB and Pig).</title>
        <authorList>
            <person name="Adam R."/>
            <person name="Dahlstrom E."/>
            <person name="Martens C."/>
            <person name="Bruno D."/>
            <person name="Barbian K."/>
            <person name="Porcella S.F."/>
            <person name="Nash T."/>
        </authorList>
    </citation>
    <scope>NUCLEOTIDE SEQUENCE</scope>
    <source>
        <strain evidence="2">GS</strain>
    </source>
</reference>
<dbReference type="VEuPathDB" id="GiardiaDB:GL50803_0013671"/>